<dbReference type="InterPro" id="IPR036282">
    <property type="entry name" value="Glutathione-S-Trfase_C_sf"/>
</dbReference>
<dbReference type="InterPro" id="IPR036249">
    <property type="entry name" value="Thioredoxin-like_sf"/>
</dbReference>
<sequence length="223" mass="25570">MRKLHHLPLDSGCRKIRMLLREKKLECELYAEKVWERRDAFLKLNPAGEVPVLVEGDGTSITGGAQVISEYLEEVYPENTLLGEDPLTRAEVRRIVAWFDDKFRREVTTNLVEEKMLKRFLGLGEPNSQAIRAGHANIHYHLEYIAWLTDRRTWLAGDDFSLADITAASHISSLDYMGDVPWKDHLGAKDWYARIKSRPCMRGVLTDLVPGVPPPKHYADLDF</sequence>
<dbReference type="PANTHER" id="PTHR44051">
    <property type="entry name" value="GLUTATHIONE S-TRANSFERASE-RELATED"/>
    <property type="match status" value="1"/>
</dbReference>
<proteinExistence type="predicted"/>
<evidence type="ECO:0000313" key="3">
    <source>
        <dbReference type="EMBL" id="MFD2204547.1"/>
    </source>
</evidence>
<protein>
    <submittedName>
        <fullName evidence="3">Glutathione S-transferase family protein</fullName>
    </submittedName>
</protein>
<keyword evidence="4" id="KW-1185">Reference proteome</keyword>
<dbReference type="SFLD" id="SFLDG00358">
    <property type="entry name" value="Main_(cytGST)"/>
    <property type="match status" value="1"/>
</dbReference>
<dbReference type="SFLD" id="SFLDS00019">
    <property type="entry name" value="Glutathione_Transferase_(cytos"/>
    <property type="match status" value="1"/>
</dbReference>
<dbReference type="InterPro" id="IPR040079">
    <property type="entry name" value="Glutathione_S-Trfase"/>
</dbReference>
<dbReference type="Proteomes" id="UP001597294">
    <property type="component" value="Unassembled WGS sequence"/>
</dbReference>
<dbReference type="InterPro" id="IPR004045">
    <property type="entry name" value="Glutathione_S-Trfase_N"/>
</dbReference>
<name>A0ABW5BEM9_9PROT</name>
<organism evidence="3 4">
    <name type="scientific">Kiloniella antarctica</name>
    <dbReference type="NCBI Taxonomy" id="1550907"/>
    <lineage>
        <taxon>Bacteria</taxon>
        <taxon>Pseudomonadati</taxon>
        <taxon>Pseudomonadota</taxon>
        <taxon>Alphaproteobacteria</taxon>
        <taxon>Rhodospirillales</taxon>
        <taxon>Kiloniellaceae</taxon>
        <taxon>Kiloniella</taxon>
    </lineage>
</organism>
<accession>A0ABW5BEM9</accession>
<reference evidence="4" key="1">
    <citation type="journal article" date="2019" name="Int. J. Syst. Evol. Microbiol.">
        <title>The Global Catalogue of Microorganisms (GCM) 10K type strain sequencing project: providing services to taxonomists for standard genome sequencing and annotation.</title>
        <authorList>
            <consortium name="The Broad Institute Genomics Platform"/>
            <consortium name="The Broad Institute Genome Sequencing Center for Infectious Disease"/>
            <person name="Wu L."/>
            <person name="Ma J."/>
        </authorList>
    </citation>
    <scope>NUCLEOTIDE SEQUENCE [LARGE SCALE GENOMIC DNA]</scope>
    <source>
        <strain evidence="4">CGMCC 4.7192</strain>
    </source>
</reference>
<dbReference type="PROSITE" id="PS50404">
    <property type="entry name" value="GST_NTER"/>
    <property type="match status" value="1"/>
</dbReference>
<dbReference type="SUPFAM" id="SSF47616">
    <property type="entry name" value="GST C-terminal domain-like"/>
    <property type="match status" value="1"/>
</dbReference>
<gene>
    <name evidence="3" type="ORF">ACFSKO_02945</name>
</gene>
<feature type="domain" description="GST N-terminal" evidence="1">
    <location>
        <begin position="1"/>
        <end position="80"/>
    </location>
</feature>
<evidence type="ECO:0000259" key="1">
    <source>
        <dbReference type="PROSITE" id="PS50404"/>
    </source>
</evidence>
<dbReference type="CDD" id="cd00299">
    <property type="entry name" value="GST_C_family"/>
    <property type="match status" value="1"/>
</dbReference>
<dbReference type="InterPro" id="IPR004046">
    <property type="entry name" value="GST_C"/>
</dbReference>
<dbReference type="PANTHER" id="PTHR44051:SF8">
    <property type="entry name" value="GLUTATHIONE S-TRANSFERASE GSTA"/>
    <property type="match status" value="1"/>
</dbReference>
<dbReference type="SUPFAM" id="SSF52833">
    <property type="entry name" value="Thioredoxin-like"/>
    <property type="match status" value="1"/>
</dbReference>
<evidence type="ECO:0000313" key="4">
    <source>
        <dbReference type="Proteomes" id="UP001597294"/>
    </source>
</evidence>
<evidence type="ECO:0000259" key="2">
    <source>
        <dbReference type="PROSITE" id="PS50405"/>
    </source>
</evidence>
<dbReference type="RefSeq" id="WP_380248239.1">
    <property type="nucleotide sequence ID" value="NZ_JBHUII010000001.1"/>
</dbReference>
<dbReference type="InterPro" id="IPR010987">
    <property type="entry name" value="Glutathione-S-Trfase_C-like"/>
</dbReference>
<comment type="caution">
    <text evidence="3">The sequence shown here is derived from an EMBL/GenBank/DDBJ whole genome shotgun (WGS) entry which is preliminary data.</text>
</comment>
<dbReference type="Gene3D" id="1.20.1050.10">
    <property type="match status" value="1"/>
</dbReference>
<dbReference type="Gene3D" id="3.40.30.10">
    <property type="entry name" value="Glutaredoxin"/>
    <property type="match status" value="1"/>
</dbReference>
<dbReference type="Pfam" id="PF00043">
    <property type="entry name" value="GST_C"/>
    <property type="match status" value="1"/>
</dbReference>
<dbReference type="CDD" id="cd00570">
    <property type="entry name" value="GST_N_family"/>
    <property type="match status" value="1"/>
</dbReference>
<dbReference type="Pfam" id="PF13417">
    <property type="entry name" value="GST_N_3"/>
    <property type="match status" value="1"/>
</dbReference>
<dbReference type="PROSITE" id="PS50405">
    <property type="entry name" value="GST_CTER"/>
    <property type="match status" value="1"/>
</dbReference>
<feature type="domain" description="GST C-terminal" evidence="2">
    <location>
        <begin position="85"/>
        <end position="223"/>
    </location>
</feature>
<dbReference type="EMBL" id="JBHUII010000001">
    <property type="protein sequence ID" value="MFD2204547.1"/>
    <property type="molecule type" value="Genomic_DNA"/>
</dbReference>